<sequence>MEKSEGEPSISLKTDRMARTQWAQGHPVETLHVGVGLEAHGFRFPSSFLDPRSSILTHILHCLRLETTTVDTI</sequence>
<accession>A0AAN9XTN4</accession>
<dbReference type="Proteomes" id="UP001386955">
    <property type="component" value="Unassembled WGS sequence"/>
</dbReference>
<organism evidence="1 2">
    <name type="scientific">Psophocarpus tetragonolobus</name>
    <name type="common">Winged bean</name>
    <name type="synonym">Dolichos tetragonolobus</name>
    <dbReference type="NCBI Taxonomy" id="3891"/>
    <lineage>
        <taxon>Eukaryota</taxon>
        <taxon>Viridiplantae</taxon>
        <taxon>Streptophyta</taxon>
        <taxon>Embryophyta</taxon>
        <taxon>Tracheophyta</taxon>
        <taxon>Spermatophyta</taxon>
        <taxon>Magnoliopsida</taxon>
        <taxon>eudicotyledons</taxon>
        <taxon>Gunneridae</taxon>
        <taxon>Pentapetalae</taxon>
        <taxon>rosids</taxon>
        <taxon>fabids</taxon>
        <taxon>Fabales</taxon>
        <taxon>Fabaceae</taxon>
        <taxon>Papilionoideae</taxon>
        <taxon>50 kb inversion clade</taxon>
        <taxon>NPAAA clade</taxon>
        <taxon>indigoferoid/millettioid clade</taxon>
        <taxon>Phaseoleae</taxon>
        <taxon>Psophocarpus</taxon>
    </lineage>
</organism>
<keyword evidence="2" id="KW-1185">Reference proteome</keyword>
<gene>
    <name evidence="1" type="ORF">VNO78_00222</name>
</gene>
<dbReference type="AlphaFoldDB" id="A0AAN9XTN4"/>
<dbReference type="EMBL" id="JAYMYS010000001">
    <property type="protein sequence ID" value="KAK7409860.1"/>
    <property type="molecule type" value="Genomic_DNA"/>
</dbReference>
<name>A0AAN9XTN4_PSOTE</name>
<evidence type="ECO:0000313" key="1">
    <source>
        <dbReference type="EMBL" id="KAK7409860.1"/>
    </source>
</evidence>
<proteinExistence type="predicted"/>
<comment type="caution">
    <text evidence="1">The sequence shown here is derived from an EMBL/GenBank/DDBJ whole genome shotgun (WGS) entry which is preliminary data.</text>
</comment>
<protein>
    <submittedName>
        <fullName evidence="1">Uncharacterized protein</fullName>
    </submittedName>
</protein>
<evidence type="ECO:0000313" key="2">
    <source>
        <dbReference type="Proteomes" id="UP001386955"/>
    </source>
</evidence>
<reference evidence="1 2" key="1">
    <citation type="submission" date="2024-01" db="EMBL/GenBank/DDBJ databases">
        <title>The genomes of 5 underutilized Papilionoideae crops provide insights into root nodulation and disease resistanc.</title>
        <authorList>
            <person name="Jiang F."/>
        </authorList>
    </citation>
    <scope>NUCLEOTIDE SEQUENCE [LARGE SCALE GENOMIC DNA]</scope>
    <source>
        <strain evidence="1">DUOXIRENSHENG_FW03</strain>
        <tissue evidence="1">Leaves</tissue>
    </source>
</reference>